<name>A0A8C6YTS5_NOTPE</name>
<evidence type="ECO:0000256" key="2">
    <source>
        <dbReference type="SAM" id="SignalP"/>
    </source>
</evidence>
<evidence type="ECO:0000256" key="1">
    <source>
        <dbReference type="SAM" id="MobiDB-lite"/>
    </source>
</evidence>
<accession>A0A8C6YTS5</accession>
<organism evidence="4 5">
    <name type="scientific">Nothoprocta perdicaria</name>
    <name type="common">Chilean tinamou</name>
    <name type="synonym">Crypturus perdicarius</name>
    <dbReference type="NCBI Taxonomy" id="30464"/>
    <lineage>
        <taxon>Eukaryota</taxon>
        <taxon>Metazoa</taxon>
        <taxon>Chordata</taxon>
        <taxon>Craniata</taxon>
        <taxon>Vertebrata</taxon>
        <taxon>Euteleostomi</taxon>
        <taxon>Archelosauria</taxon>
        <taxon>Archosauria</taxon>
        <taxon>Dinosauria</taxon>
        <taxon>Saurischia</taxon>
        <taxon>Theropoda</taxon>
        <taxon>Coelurosauria</taxon>
        <taxon>Aves</taxon>
        <taxon>Palaeognathae</taxon>
        <taxon>Tinamiformes</taxon>
        <taxon>Tinamidae</taxon>
        <taxon>Nothoprocta</taxon>
    </lineage>
</organism>
<dbReference type="SUPFAM" id="SSF56436">
    <property type="entry name" value="C-type lectin-like"/>
    <property type="match status" value="1"/>
</dbReference>
<feature type="region of interest" description="Disordered" evidence="1">
    <location>
        <begin position="100"/>
        <end position="138"/>
    </location>
</feature>
<dbReference type="AlphaFoldDB" id="A0A8C6YTS5"/>
<dbReference type="InterPro" id="IPR016187">
    <property type="entry name" value="CTDL_fold"/>
</dbReference>
<reference evidence="4" key="1">
    <citation type="submission" date="2025-08" db="UniProtKB">
        <authorList>
            <consortium name="Ensembl"/>
        </authorList>
    </citation>
    <scope>IDENTIFICATION</scope>
</reference>
<evidence type="ECO:0000313" key="4">
    <source>
        <dbReference type="Ensembl" id="ENSNPEP00000005054.1"/>
    </source>
</evidence>
<feature type="chain" id="PRO_5034632316" description="C-type lectin domain-containing protein" evidence="2">
    <location>
        <begin position="24"/>
        <end position="138"/>
    </location>
</feature>
<keyword evidence="2" id="KW-0732">Signal</keyword>
<protein>
    <recommendedName>
        <fullName evidence="3">C-type lectin domain-containing protein</fullName>
    </recommendedName>
</protein>
<evidence type="ECO:0000313" key="5">
    <source>
        <dbReference type="Proteomes" id="UP000694420"/>
    </source>
</evidence>
<dbReference type="InterPro" id="IPR001304">
    <property type="entry name" value="C-type_lectin-like"/>
</dbReference>
<evidence type="ECO:0000259" key="3">
    <source>
        <dbReference type="PROSITE" id="PS50041"/>
    </source>
</evidence>
<feature type="signal peptide" evidence="2">
    <location>
        <begin position="1"/>
        <end position="23"/>
    </location>
</feature>
<dbReference type="Ensembl" id="ENSNPET00000005182.1">
    <property type="protein sequence ID" value="ENSNPEP00000005054.1"/>
    <property type="gene ID" value="ENSNPEG00000003848.1"/>
</dbReference>
<proteinExistence type="predicted"/>
<dbReference type="Pfam" id="PF00059">
    <property type="entry name" value="Lectin_C"/>
    <property type="match status" value="1"/>
</dbReference>
<sequence length="138" mass="15419">MVAAGRMALLLLGCAGLLRGSDTRPLLYCPPGWSYYKLSCFKHFAQMRSWDEAEAQCQASQPGAHLAWVQEPREAATMRKVLSSYQRTQPVWIGLRLGQPHSPRLRRGPLPRHVVPDTRGRQVPPALRQEAALAARPP</sequence>
<feature type="domain" description="C-type lectin" evidence="3">
    <location>
        <begin position="36"/>
        <end position="96"/>
    </location>
</feature>
<dbReference type="PROSITE" id="PS50041">
    <property type="entry name" value="C_TYPE_LECTIN_2"/>
    <property type="match status" value="1"/>
</dbReference>
<dbReference type="InterPro" id="IPR016186">
    <property type="entry name" value="C-type_lectin-like/link_sf"/>
</dbReference>
<keyword evidence="5" id="KW-1185">Reference proteome</keyword>
<dbReference type="Proteomes" id="UP000694420">
    <property type="component" value="Unplaced"/>
</dbReference>
<dbReference type="Gene3D" id="3.10.100.10">
    <property type="entry name" value="Mannose-Binding Protein A, subunit A"/>
    <property type="match status" value="1"/>
</dbReference>
<reference evidence="4" key="2">
    <citation type="submission" date="2025-09" db="UniProtKB">
        <authorList>
            <consortium name="Ensembl"/>
        </authorList>
    </citation>
    <scope>IDENTIFICATION</scope>
</reference>